<keyword evidence="2" id="KW-1133">Transmembrane helix</keyword>
<feature type="region of interest" description="Disordered" evidence="1">
    <location>
        <begin position="14"/>
        <end position="106"/>
    </location>
</feature>
<comment type="caution">
    <text evidence="3">The sequence shown here is derived from an EMBL/GenBank/DDBJ whole genome shotgun (WGS) entry which is preliminary data.</text>
</comment>
<accession>A0A8H7D5E8</accession>
<keyword evidence="4" id="KW-1185">Reference proteome</keyword>
<feature type="compositionally biased region" description="Low complexity" evidence="1">
    <location>
        <begin position="50"/>
        <end position="68"/>
    </location>
</feature>
<evidence type="ECO:0000256" key="1">
    <source>
        <dbReference type="SAM" id="MobiDB-lite"/>
    </source>
</evidence>
<feature type="compositionally biased region" description="Polar residues" evidence="1">
    <location>
        <begin position="69"/>
        <end position="99"/>
    </location>
</feature>
<sequence>MASLLFAAYAVHPGHGKNLRRDGGGGGKGKSNDHDNDPNTYSSLHTDFTSSGASITSQTPSSSASSGPPVQNSTMAPSSAPSILNTHGSGTGSIITSMPQAPPTAHRNGISTAAKIGLSITLGLVLIGLAIILLFRARRRHRRRQPTEFVNTTVSPFTLITEVHGPRAKIRPPRVEAEPRDSDEKPVNLEDLRSIPALDAIHTTRPRHILQHPTSMQITSPAGFANSPTVLEAHLQAAREQLDTLAIRISDVEANLRSVGVMDISGEHPPEYV</sequence>
<feature type="compositionally biased region" description="Polar residues" evidence="1">
    <location>
        <begin position="38"/>
        <end position="49"/>
    </location>
</feature>
<keyword evidence="2" id="KW-0472">Membrane</keyword>
<feature type="transmembrane region" description="Helical" evidence="2">
    <location>
        <begin position="116"/>
        <end position="135"/>
    </location>
</feature>
<dbReference type="AlphaFoldDB" id="A0A8H7D5E8"/>
<evidence type="ECO:0000313" key="3">
    <source>
        <dbReference type="EMBL" id="KAF7359997.1"/>
    </source>
</evidence>
<organism evidence="3 4">
    <name type="scientific">Mycena venus</name>
    <dbReference type="NCBI Taxonomy" id="2733690"/>
    <lineage>
        <taxon>Eukaryota</taxon>
        <taxon>Fungi</taxon>
        <taxon>Dikarya</taxon>
        <taxon>Basidiomycota</taxon>
        <taxon>Agaricomycotina</taxon>
        <taxon>Agaricomycetes</taxon>
        <taxon>Agaricomycetidae</taxon>
        <taxon>Agaricales</taxon>
        <taxon>Marasmiineae</taxon>
        <taxon>Mycenaceae</taxon>
        <taxon>Mycena</taxon>
    </lineage>
</organism>
<dbReference type="EMBL" id="JACAZI010000005">
    <property type="protein sequence ID" value="KAF7359997.1"/>
    <property type="molecule type" value="Genomic_DNA"/>
</dbReference>
<evidence type="ECO:0000313" key="4">
    <source>
        <dbReference type="Proteomes" id="UP000620124"/>
    </source>
</evidence>
<dbReference type="Proteomes" id="UP000620124">
    <property type="component" value="Unassembled WGS sequence"/>
</dbReference>
<reference evidence="3" key="1">
    <citation type="submission" date="2020-05" db="EMBL/GenBank/DDBJ databases">
        <title>Mycena genomes resolve the evolution of fungal bioluminescence.</title>
        <authorList>
            <person name="Tsai I.J."/>
        </authorList>
    </citation>
    <scope>NUCLEOTIDE SEQUENCE</scope>
    <source>
        <strain evidence="3">CCC161011</strain>
    </source>
</reference>
<gene>
    <name evidence="3" type="ORF">MVEN_00727000</name>
</gene>
<name>A0A8H7D5E8_9AGAR</name>
<protein>
    <recommendedName>
        <fullName evidence="5">Transmembrane protein</fullName>
    </recommendedName>
</protein>
<keyword evidence="2" id="KW-0812">Transmembrane</keyword>
<evidence type="ECO:0008006" key="5">
    <source>
        <dbReference type="Google" id="ProtNLM"/>
    </source>
</evidence>
<evidence type="ECO:0000256" key="2">
    <source>
        <dbReference type="SAM" id="Phobius"/>
    </source>
</evidence>
<proteinExistence type="predicted"/>